<reference evidence="1 2" key="1">
    <citation type="submission" date="2024-08" db="EMBL/GenBank/DDBJ databases">
        <title>Gnathostoma spinigerum genome.</title>
        <authorList>
            <person name="Gonzalez-Bertolin B."/>
            <person name="Monzon S."/>
            <person name="Zaballos A."/>
            <person name="Jimenez P."/>
            <person name="Dekumyoy P."/>
            <person name="Varona S."/>
            <person name="Cuesta I."/>
            <person name="Sumanam S."/>
            <person name="Adisakwattana P."/>
            <person name="Gasser R.B."/>
            <person name="Hernandez-Gonzalez A."/>
            <person name="Young N.D."/>
            <person name="Perteguer M.J."/>
        </authorList>
    </citation>
    <scope>NUCLEOTIDE SEQUENCE [LARGE SCALE GENOMIC DNA]</scope>
    <source>
        <strain evidence="1">AL3</strain>
        <tissue evidence="1">Liver</tissue>
    </source>
</reference>
<protein>
    <submittedName>
        <fullName evidence="1">Uncharacterized protein</fullName>
    </submittedName>
</protein>
<evidence type="ECO:0000313" key="1">
    <source>
        <dbReference type="EMBL" id="MFH4976318.1"/>
    </source>
</evidence>
<evidence type="ECO:0000313" key="2">
    <source>
        <dbReference type="Proteomes" id="UP001608902"/>
    </source>
</evidence>
<gene>
    <name evidence="1" type="ORF">AB6A40_003027</name>
</gene>
<dbReference type="Proteomes" id="UP001608902">
    <property type="component" value="Unassembled WGS sequence"/>
</dbReference>
<keyword evidence="2" id="KW-1185">Reference proteome</keyword>
<organism evidence="1 2">
    <name type="scientific">Gnathostoma spinigerum</name>
    <dbReference type="NCBI Taxonomy" id="75299"/>
    <lineage>
        <taxon>Eukaryota</taxon>
        <taxon>Metazoa</taxon>
        <taxon>Ecdysozoa</taxon>
        <taxon>Nematoda</taxon>
        <taxon>Chromadorea</taxon>
        <taxon>Rhabditida</taxon>
        <taxon>Spirurina</taxon>
        <taxon>Gnathostomatomorpha</taxon>
        <taxon>Gnathostomatoidea</taxon>
        <taxon>Gnathostomatidae</taxon>
        <taxon>Gnathostoma</taxon>
    </lineage>
</organism>
<accession>A0ABD6EH83</accession>
<sequence>MVVSPMISTCSLLCSSSGQANMDCINEDGHIFCHPASVESGKWSSFRTAQKLFNSGTLPP</sequence>
<name>A0ABD6EH83_9BILA</name>
<dbReference type="AlphaFoldDB" id="A0ABD6EH83"/>
<comment type="caution">
    <text evidence="1">The sequence shown here is derived from an EMBL/GenBank/DDBJ whole genome shotgun (WGS) entry which is preliminary data.</text>
</comment>
<proteinExistence type="predicted"/>
<dbReference type="EMBL" id="JBGFUD010001462">
    <property type="protein sequence ID" value="MFH4976318.1"/>
    <property type="molecule type" value="Genomic_DNA"/>
</dbReference>